<accession>A0ABV1A512</accession>
<evidence type="ECO:0000313" key="1">
    <source>
        <dbReference type="EMBL" id="MEQ2313331.1"/>
    </source>
</evidence>
<evidence type="ECO:0000313" key="2">
    <source>
        <dbReference type="Proteomes" id="UP001469553"/>
    </source>
</evidence>
<keyword evidence="2" id="KW-1185">Reference proteome</keyword>
<organism evidence="1 2">
    <name type="scientific">Ameca splendens</name>
    <dbReference type="NCBI Taxonomy" id="208324"/>
    <lineage>
        <taxon>Eukaryota</taxon>
        <taxon>Metazoa</taxon>
        <taxon>Chordata</taxon>
        <taxon>Craniata</taxon>
        <taxon>Vertebrata</taxon>
        <taxon>Euteleostomi</taxon>
        <taxon>Actinopterygii</taxon>
        <taxon>Neopterygii</taxon>
        <taxon>Teleostei</taxon>
        <taxon>Neoteleostei</taxon>
        <taxon>Acanthomorphata</taxon>
        <taxon>Ovalentaria</taxon>
        <taxon>Atherinomorphae</taxon>
        <taxon>Cyprinodontiformes</taxon>
        <taxon>Goodeidae</taxon>
        <taxon>Ameca</taxon>
    </lineage>
</organism>
<name>A0ABV1A512_9TELE</name>
<dbReference type="Proteomes" id="UP001469553">
    <property type="component" value="Unassembled WGS sequence"/>
</dbReference>
<protein>
    <submittedName>
        <fullName evidence="1">Uncharacterized protein</fullName>
    </submittedName>
</protein>
<gene>
    <name evidence="1" type="ORF">AMECASPLE_000775</name>
</gene>
<reference evidence="1 2" key="1">
    <citation type="submission" date="2021-06" db="EMBL/GenBank/DDBJ databases">
        <authorList>
            <person name="Palmer J.M."/>
        </authorList>
    </citation>
    <scope>NUCLEOTIDE SEQUENCE [LARGE SCALE GENOMIC DNA]</scope>
    <source>
        <strain evidence="1 2">AS_MEX2019</strain>
        <tissue evidence="1">Muscle</tissue>
    </source>
</reference>
<proteinExistence type="predicted"/>
<sequence length="104" mass="11508">MFGIRVGKLSALGDCPRWTQAAPSLSKQPLASTFSLSAVHLFFFNLMPVAYSSEFVGHSAENLNKLTLNRLVFLLTQFFSVPQTHGSPPPLNLCHFQSQHTTKC</sequence>
<dbReference type="EMBL" id="JAHRIP010084662">
    <property type="protein sequence ID" value="MEQ2313331.1"/>
    <property type="molecule type" value="Genomic_DNA"/>
</dbReference>
<comment type="caution">
    <text evidence="1">The sequence shown here is derived from an EMBL/GenBank/DDBJ whole genome shotgun (WGS) entry which is preliminary data.</text>
</comment>